<organism evidence="2 3">
    <name type="scientific">Caenorhabditis remanei</name>
    <name type="common">Caenorhabditis vulgaris</name>
    <dbReference type="NCBI Taxonomy" id="31234"/>
    <lineage>
        <taxon>Eukaryota</taxon>
        <taxon>Metazoa</taxon>
        <taxon>Ecdysozoa</taxon>
        <taxon>Nematoda</taxon>
        <taxon>Chromadorea</taxon>
        <taxon>Rhabditida</taxon>
        <taxon>Rhabditina</taxon>
        <taxon>Rhabditomorpha</taxon>
        <taxon>Rhabditoidea</taxon>
        <taxon>Rhabditidae</taxon>
        <taxon>Peloderinae</taxon>
        <taxon>Caenorhabditis</taxon>
    </lineage>
</organism>
<evidence type="ECO:0000256" key="1">
    <source>
        <dbReference type="SAM" id="Phobius"/>
    </source>
</evidence>
<protein>
    <submittedName>
        <fullName evidence="2">Uncharacterized protein</fullName>
    </submittedName>
</protein>
<evidence type="ECO:0000313" key="2">
    <source>
        <dbReference type="EMBL" id="KAF1754386.1"/>
    </source>
</evidence>
<dbReference type="PANTHER" id="PTHR22941:SF307">
    <property type="entry name" value="SERPENTINE RECEPTOR, CLASS H"/>
    <property type="match status" value="1"/>
</dbReference>
<feature type="transmembrane region" description="Helical" evidence="1">
    <location>
        <begin position="54"/>
        <end position="74"/>
    </location>
</feature>
<reference evidence="2 3" key="1">
    <citation type="submission" date="2019-12" db="EMBL/GenBank/DDBJ databases">
        <title>Chromosome-level assembly of the Caenorhabditis remanei genome.</title>
        <authorList>
            <person name="Teterina A.A."/>
            <person name="Willis J.H."/>
            <person name="Phillips P.C."/>
        </authorList>
    </citation>
    <scope>NUCLEOTIDE SEQUENCE [LARGE SCALE GENOMIC DNA]</scope>
    <source>
        <strain evidence="2 3">PX506</strain>
        <tissue evidence="2">Whole organism</tissue>
    </source>
</reference>
<dbReference type="CTD" id="78777044"/>
<keyword evidence="1" id="KW-0472">Membrane</keyword>
<evidence type="ECO:0000313" key="3">
    <source>
        <dbReference type="Proteomes" id="UP000483820"/>
    </source>
</evidence>
<feature type="transmembrane region" description="Helical" evidence="1">
    <location>
        <begin position="12"/>
        <end position="33"/>
    </location>
</feature>
<keyword evidence="1" id="KW-0812">Transmembrane</keyword>
<accession>A0A6A5GI74</accession>
<sequence length="119" mass="13607">MLLAEINFLKTCLHVITVIACPLHVLGCYCILFKTPKTIGSVKWSLMNLHFWCMMLDWSITILTVPLLLFPALAGYPLGILTVLFKVPAVVQTYLVVTMCFGECKGSLYRRRFDQYIWS</sequence>
<dbReference type="AlphaFoldDB" id="A0A6A5GI74"/>
<feature type="transmembrane region" description="Helical" evidence="1">
    <location>
        <begin position="80"/>
        <end position="102"/>
    </location>
</feature>
<comment type="caution">
    <text evidence="2">The sequence shown here is derived from an EMBL/GenBank/DDBJ whole genome shotgun (WGS) entry which is preliminary data.</text>
</comment>
<dbReference type="PANTHER" id="PTHR22941">
    <property type="entry name" value="SERPENTINE RECEPTOR"/>
    <property type="match status" value="1"/>
</dbReference>
<dbReference type="GeneID" id="78777044"/>
<dbReference type="Pfam" id="PF10318">
    <property type="entry name" value="7TM_GPCR_Srh"/>
    <property type="match status" value="1"/>
</dbReference>
<gene>
    <name evidence="2" type="ORF">GCK72_020947</name>
</gene>
<name>A0A6A5GI74_CAERE</name>
<dbReference type="Proteomes" id="UP000483820">
    <property type="component" value="Chromosome V"/>
</dbReference>
<dbReference type="KEGG" id="crq:GCK72_020947"/>
<dbReference type="InterPro" id="IPR053220">
    <property type="entry name" value="Nematode_rcpt-like_serp_H"/>
</dbReference>
<dbReference type="RefSeq" id="XP_053582814.1">
    <property type="nucleotide sequence ID" value="XM_053733901.1"/>
</dbReference>
<proteinExistence type="predicted"/>
<dbReference type="EMBL" id="WUAV01000005">
    <property type="protein sequence ID" value="KAF1754386.1"/>
    <property type="molecule type" value="Genomic_DNA"/>
</dbReference>
<keyword evidence="1" id="KW-1133">Transmembrane helix</keyword>
<dbReference type="InterPro" id="IPR019422">
    <property type="entry name" value="7TM_GPCR_serpentine_rcpt_Srh"/>
</dbReference>